<dbReference type="GO" id="GO:0003824">
    <property type="term" value="F:catalytic activity"/>
    <property type="evidence" value="ECO:0007669"/>
    <property type="project" value="InterPro"/>
</dbReference>
<comment type="function">
    <text evidence="6 7">Catalyzes amidations at positions B, D, E, and G on adenosylcobyrinic A,C-diamide. NH(2) groups are provided by glutamine, and one molecule of ATP is hydrogenolyzed for each amidation.</text>
</comment>
<feature type="domain" description="CobB/CobQ-like glutamine amidotransferase" evidence="9">
    <location>
        <begin position="255"/>
        <end position="439"/>
    </location>
</feature>
<protein>
    <recommendedName>
        <fullName evidence="3 7">Cobyric acid synthase</fullName>
    </recommendedName>
</protein>
<proteinExistence type="inferred from homology"/>
<dbReference type="InterPro" id="IPR002586">
    <property type="entry name" value="CobQ/CobB/MinD/ParA_Nub-bd_dom"/>
</dbReference>
<evidence type="ECO:0000313" key="10">
    <source>
        <dbReference type="EMBL" id="SDH04781.1"/>
    </source>
</evidence>
<accession>A0A1G7Z7R3</accession>
<dbReference type="GO" id="GO:0009236">
    <property type="term" value="P:cobalamin biosynthetic process"/>
    <property type="evidence" value="ECO:0007669"/>
    <property type="project" value="UniProtKB-UniRule"/>
</dbReference>
<evidence type="ECO:0000256" key="1">
    <source>
        <dbReference type="ARBA" id="ARBA00004953"/>
    </source>
</evidence>
<dbReference type="OrthoDB" id="9808302at2"/>
<comment type="pathway">
    <text evidence="1 7">Cofactor biosynthesis; adenosylcobalamin biosynthesis.</text>
</comment>
<evidence type="ECO:0000259" key="9">
    <source>
        <dbReference type="Pfam" id="PF07685"/>
    </source>
</evidence>
<dbReference type="SUPFAM" id="SSF52317">
    <property type="entry name" value="Class I glutamine amidotransferase-like"/>
    <property type="match status" value="1"/>
</dbReference>
<evidence type="ECO:0000256" key="7">
    <source>
        <dbReference type="HAMAP-Rule" id="MF_00028"/>
    </source>
</evidence>
<evidence type="ECO:0000256" key="6">
    <source>
        <dbReference type="ARBA" id="ARBA00025166"/>
    </source>
</evidence>
<dbReference type="InterPro" id="IPR033949">
    <property type="entry name" value="CobQ_GATase1"/>
</dbReference>
<dbReference type="Pfam" id="PF07685">
    <property type="entry name" value="GATase_3"/>
    <property type="match status" value="1"/>
</dbReference>
<evidence type="ECO:0000313" key="11">
    <source>
        <dbReference type="Proteomes" id="UP000217076"/>
    </source>
</evidence>
<dbReference type="SUPFAM" id="SSF52540">
    <property type="entry name" value="P-loop containing nucleoside triphosphate hydrolases"/>
    <property type="match status" value="1"/>
</dbReference>
<evidence type="ECO:0000256" key="3">
    <source>
        <dbReference type="ARBA" id="ARBA00019833"/>
    </source>
</evidence>
<evidence type="ECO:0000256" key="2">
    <source>
        <dbReference type="ARBA" id="ARBA00006205"/>
    </source>
</evidence>
<dbReference type="AlphaFoldDB" id="A0A1G7Z7R3"/>
<dbReference type="Gene3D" id="3.40.50.300">
    <property type="entry name" value="P-loop containing nucleotide triphosphate hydrolases"/>
    <property type="match status" value="1"/>
</dbReference>
<dbReference type="Pfam" id="PF01656">
    <property type="entry name" value="CbiA"/>
    <property type="match status" value="1"/>
</dbReference>
<reference evidence="11" key="1">
    <citation type="submission" date="2016-10" db="EMBL/GenBank/DDBJ databases">
        <authorList>
            <person name="Varghese N."/>
            <person name="Submissions S."/>
        </authorList>
    </citation>
    <scope>NUCLEOTIDE SEQUENCE [LARGE SCALE GENOMIC DNA]</scope>
    <source>
        <strain evidence="11">930I</strain>
    </source>
</reference>
<sequence>MTARLLMVQGTGSDVGKSLIVAALCRAYVRRGLRVRPFKPQNMSNNAAVTGDGGEIGRAQAVQARAAGVVPSRHMNPVLLKPDSDRGAQVVVQGRVQGRAAAGDYQALKPTLMGAVLESLEVLATEADLVLVEGAGSPSEMNLRQGDIANMGFATRVGCPVVLVGDIDRGGVLAQIVGTHALLPPEERELIVGYLINRLRGDPGLFTPAIDIIGRHVGWPCLGVVPWHAAAARLPAEDSMALERGLDSPAEAPLRVVVPRLSRIANFDDLDPLKAEPGVALEIVPPGRALPPADLIVLPGSKATLGELALLAEQGWDHDIRAHHARGGRVIGLCAGFQMLGREVRDPDGLEGRPGRAPGLGLLDMVTTISPAKTLRSASGTTIDGDLPVAGYEMHMGVSEGPALTRPWLRLSDPERLEGAVSADGRVRGSYLHGLLDSDALRAHLLGVAETTNHHARVEQALDQLAGHLESHVDLDALLARACPARGAPPP</sequence>
<dbReference type="PANTHER" id="PTHR21343:SF1">
    <property type="entry name" value="COBYRIC ACID SYNTHASE"/>
    <property type="match status" value="1"/>
</dbReference>
<dbReference type="Proteomes" id="UP000217076">
    <property type="component" value="Unassembled WGS sequence"/>
</dbReference>
<evidence type="ECO:0000256" key="4">
    <source>
        <dbReference type="ARBA" id="ARBA00022573"/>
    </source>
</evidence>
<dbReference type="HAMAP" id="MF_00028">
    <property type="entry name" value="CobQ"/>
    <property type="match status" value="1"/>
</dbReference>
<gene>
    <name evidence="7" type="primary">cobQ</name>
    <name evidence="10" type="ORF">SAMN05421742_10429</name>
</gene>
<dbReference type="NCBIfam" id="NF001989">
    <property type="entry name" value="PRK00784.1"/>
    <property type="match status" value="1"/>
</dbReference>
<dbReference type="Gene3D" id="3.40.50.880">
    <property type="match status" value="1"/>
</dbReference>
<dbReference type="InterPro" id="IPR004459">
    <property type="entry name" value="CobQ_synth"/>
</dbReference>
<dbReference type="GO" id="GO:0015420">
    <property type="term" value="F:ABC-type vitamin B12 transporter activity"/>
    <property type="evidence" value="ECO:0007669"/>
    <property type="project" value="UniProtKB-UniRule"/>
</dbReference>
<dbReference type="InterPro" id="IPR011698">
    <property type="entry name" value="GATase_3"/>
</dbReference>
<keyword evidence="4 7" id="KW-0169">Cobalamin biosynthesis</keyword>
<feature type="active site" description="Nucleophile" evidence="7">
    <location>
        <position position="334"/>
    </location>
</feature>
<dbReference type="InterPro" id="IPR027417">
    <property type="entry name" value="P-loop_NTPase"/>
</dbReference>
<organism evidence="10 11">
    <name type="scientific">Roseospirillum parvum</name>
    <dbReference type="NCBI Taxonomy" id="83401"/>
    <lineage>
        <taxon>Bacteria</taxon>
        <taxon>Pseudomonadati</taxon>
        <taxon>Pseudomonadota</taxon>
        <taxon>Alphaproteobacteria</taxon>
        <taxon>Rhodospirillales</taxon>
        <taxon>Rhodospirillaceae</taxon>
        <taxon>Roseospirillum</taxon>
    </lineage>
</organism>
<evidence type="ECO:0000259" key="8">
    <source>
        <dbReference type="Pfam" id="PF01656"/>
    </source>
</evidence>
<dbReference type="PANTHER" id="PTHR21343">
    <property type="entry name" value="DETHIOBIOTIN SYNTHETASE"/>
    <property type="match status" value="1"/>
</dbReference>
<dbReference type="RefSeq" id="WP_092617578.1">
    <property type="nucleotide sequence ID" value="NZ_FNCV01000004.1"/>
</dbReference>
<dbReference type="PROSITE" id="PS51274">
    <property type="entry name" value="GATASE_COBBQ"/>
    <property type="match status" value="1"/>
</dbReference>
<dbReference type="InterPro" id="IPR029062">
    <property type="entry name" value="Class_I_gatase-like"/>
</dbReference>
<dbReference type="CDD" id="cd01750">
    <property type="entry name" value="GATase1_CobQ"/>
    <property type="match status" value="1"/>
</dbReference>
<dbReference type="EMBL" id="FNCV01000004">
    <property type="protein sequence ID" value="SDH04781.1"/>
    <property type="molecule type" value="Genomic_DNA"/>
</dbReference>
<keyword evidence="11" id="KW-1185">Reference proteome</keyword>
<keyword evidence="5 7" id="KW-0315">Glutamine amidotransferase</keyword>
<dbReference type="CDD" id="cd05389">
    <property type="entry name" value="CobQ_N"/>
    <property type="match status" value="1"/>
</dbReference>
<name>A0A1G7Z7R3_9PROT</name>
<comment type="similarity">
    <text evidence="2 7">Belongs to the CobB/CobQ family. CobQ subfamily.</text>
</comment>
<dbReference type="NCBIfam" id="TIGR00313">
    <property type="entry name" value="cobQ"/>
    <property type="match status" value="1"/>
</dbReference>
<dbReference type="InterPro" id="IPR047045">
    <property type="entry name" value="CobQ_N"/>
</dbReference>
<feature type="active site" evidence="7">
    <location>
        <position position="433"/>
    </location>
</feature>
<evidence type="ECO:0000256" key="5">
    <source>
        <dbReference type="ARBA" id="ARBA00022962"/>
    </source>
</evidence>
<feature type="domain" description="CobQ/CobB/MinD/ParA nucleotide binding" evidence="8">
    <location>
        <begin position="6"/>
        <end position="238"/>
    </location>
</feature>
<dbReference type="UniPathway" id="UPA00148"/>
<dbReference type="STRING" id="83401.SAMN05421742_10429"/>